<dbReference type="STRING" id="947013.SAMN04488109_4924"/>
<gene>
    <name evidence="9" type="ORF">SAMN04488109_4924</name>
</gene>
<feature type="transmembrane region" description="Helical" evidence="6">
    <location>
        <begin position="825"/>
        <end position="843"/>
    </location>
</feature>
<feature type="transmembrane region" description="Helical" evidence="6">
    <location>
        <begin position="742"/>
        <end position="761"/>
    </location>
</feature>
<dbReference type="PANTHER" id="PTHR30572">
    <property type="entry name" value="MEMBRANE COMPONENT OF TRANSPORTER-RELATED"/>
    <property type="match status" value="1"/>
</dbReference>
<feature type="transmembrane region" description="Helical" evidence="6">
    <location>
        <begin position="360"/>
        <end position="382"/>
    </location>
</feature>
<dbReference type="GO" id="GO:0005886">
    <property type="term" value="C:plasma membrane"/>
    <property type="evidence" value="ECO:0007669"/>
    <property type="project" value="UniProtKB-SubCell"/>
</dbReference>
<evidence type="ECO:0000259" key="7">
    <source>
        <dbReference type="Pfam" id="PF02687"/>
    </source>
</evidence>
<organism evidence="9 10">
    <name type="scientific">Chryseolinea serpens</name>
    <dbReference type="NCBI Taxonomy" id="947013"/>
    <lineage>
        <taxon>Bacteria</taxon>
        <taxon>Pseudomonadati</taxon>
        <taxon>Bacteroidota</taxon>
        <taxon>Cytophagia</taxon>
        <taxon>Cytophagales</taxon>
        <taxon>Fulvivirgaceae</taxon>
        <taxon>Chryseolinea</taxon>
    </lineage>
</organism>
<keyword evidence="10" id="KW-1185">Reference proteome</keyword>
<evidence type="ECO:0000256" key="6">
    <source>
        <dbReference type="SAM" id="Phobius"/>
    </source>
</evidence>
<evidence type="ECO:0000256" key="3">
    <source>
        <dbReference type="ARBA" id="ARBA00022692"/>
    </source>
</evidence>
<dbReference type="InterPro" id="IPR050250">
    <property type="entry name" value="Macrolide_Exporter_MacB"/>
</dbReference>
<sequence>MKTNPPKLAKAILQRFCNLKFLEEVEGDLHEEFQRRLEKQGALKARLHYFLDVLHSIQLYPTKRSGTAPSLSLMSHHLLIIYRNFLRFKSTFLINLLGLSTGLTCLILIYLWVNDELNFDTFHEKGDRIFQVMEHRATDGSINTSNQTADFLADALAQEMPEIEHAAVVTPPNFFPAFTLSTPNAHVKGVGKFADPSFLNIFSYPLLHGNADEALREKNDMIISESLAKKLFKTPEDGIGKLLEWELMDIKKQVLITGVFKDVPANASELFDFMLTFDAFRDLMGMKSGETNWDSSAPFFTYVLVKENSNLDLLNRKMGDLLKNKGKNSQDRTLFLKPYADNYLYGQYQNGVVTGGRIEYVRLFSIIAVIIVLIACINFMNLSTAKASKRIKEVGIKKAIGAQRNTLIRQYLGEALVMTLLSLALALLLANLLLPQFNEITRKHLALGFDTRIIVALAVIAITTALLAGAYPALYLSGQSPAKVLKGQFKSSLGELWARKGLVVFQFAASVVFIVSVLVVYKQIEFIQTKNPGYDKDNVICFDIEGKVIGNVQTFISEIKKLNTVLDASSMLGMFGGEPGEGGGTPGQLEWNGKTITMNNAAVNYGLIELLGIELKAGRTFSQNFGSDTDKVIYNEAAIEALGIQDPIGKKIDGKEILGVVKNFHYQSFHETVKPYAFRLAPQETITMAVKIKGGTEKQSVAELQKFYTAFNPGYAFNFKFLDHAYQAQYVAEQRVAVLSKYFAGLAIIISCLGLFGLAAFTTERRRKEISIRKILGLSELGIVFLLSNEFMRSIVLSIGLALPISYFITTQWLETFAYRFELNLWYFAGAAIVTLLIAWITVGMQTLKAAKVNPANSLRSE</sequence>
<keyword evidence="5 6" id="KW-0472">Membrane</keyword>
<evidence type="ECO:0000256" key="2">
    <source>
        <dbReference type="ARBA" id="ARBA00022475"/>
    </source>
</evidence>
<evidence type="ECO:0000256" key="1">
    <source>
        <dbReference type="ARBA" id="ARBA00004651"/>
    </source>
</evidence>
<keyword evidence="2" id="KW-1003">Cell membrane</keyword>
<reference evidence="9 10" key="1">
    <citation type="submission" date="2016-11" db="EMBL/GenBank/DDBJ databases">
        <authorList>
            <person name="Jaros S."/>
            <person name="Januszkiewicz K."/>
            <person name="Wedrychowicz H."/>
        </authorList>
    </citation>
    <scope>NUCLEOTIDE SEQUENCE [LARGE SCALE GENOMIC DNA]</scope>
    <source>
        <strain evidence="9 10">DSM 24574</strain>
    </source>
</reference>
<evidence type="ECO:0000313" key="10">
    <source>
        <dbReference type="Proteomes" id="UP000184212"/>
    </source>
</evidence>
<evidence type="ECO:0000259" key="8">
    <source>
        <dbReference type="Pfam" id="PF12704"/>
    </source>
</evidence>
<feature type="transmembrane region" description="Helical" evidence="6">
    <location>
        <begin position="411"/>
        <end position="433"/>
    </location>
</feature>
<feature type="transmembrane region" description="Helical" evidence="6">
    <location>
        <begin position="453"/>
        <end position="476"/>
    </location>
</feature>
<dbReference type="NCBIfam" id="NF038404">
    <property type="entry name" value="perm_prefix_2"/>
    <property type="match status" value="1"/>
</dbReference>
<dbReference type="EMBL" id="FQWQ01000003">
    <property type="protein sequence ID" value="SHH66605.1"/>
    <property type="molecule type" value="Genomic_DNA"/>
</dbReference>
<feature type="domain" description="ABC3 transporter permease C-terminal" evidence="7">
    <location>
        <begin position="743"/>
        <end position="855"/>
    </location>
</feature>
<feature type="transmembrane region" description="Helical" evidence="6">
    <location>
        <begin position="781"/>
        <end position="805"/>
    </location>
</feature>
<dbReference type="RefSeq" id="WP_221408785.1">
    <property type="nucleotide sequence ID" value="NZ_FQWQ01000003.1"/>
</dbReference>
<dbReference type="InterPro" id="IPR003838">
    <property type="entry name" value="ABC3_permease_C"/>
</dbReference>
<protein>
    <submittedName>
        <fullName evidence="9">FtsX-like permease family protein</fullName>
    </submittedName>
</protein>
<dbReference type="InterPro" id="IPR025857">
    <property type="entry name" value="MacB_PCD"/>
</dbReference>
<keyword evidence="3 6" id="KW-0812">Transmembrane</keyword>
<feature type="domain" description="MacB-like periplasmic core" evidence="8">
    <location>
        <begin position="93"/>
        <end position="318"/>
    </location>
</feature>
<dbReference type="Pfam" id="PF02687">
    <property type="entry name" value="FtsX"/>
    <property type="match status" value="2"/>
</dbReference>
<evidence type="ECO:0000256" key="5">
    <source>
        <dbReference type="ARBA" id="ARBA00023136"/>
    </source>
</evidence>
<evidence type="ECO:0000256" key="4">
    <source>
        <dbReference type="ARBA" id="ARBA00022989"/>
    </source>
</evidence>
<comment type="subcellular location">
    <subcellularLocation>
        <location evidence="1">Cell membrane</location>
        <topology evidence="1">Multi-pass membrane protein</topology>
    </subcellularLocation>
</comment>
<keyword evidence="4 6" id="KW-1133">Transmembrane helix</keyword>
<feature type="domain" description="ABC3 transporter permease C-terminal" evidence="7">
    <location>
        <begin position="366"/>
        <end position="481"/>
    </location>
</feature>
<dbReference type="AlphaFoldDB" id="A0A1M5UUG9"/>
<dbReference type="PANTHER" id="PTHR30572:SF18">
    <property type="entry name" value="ABC-TYPE MACROLIDE FAMILY EXPORT SYSTEM PERMEASE COMPONENT 2"/>
    <property type="match status" value="1"/>
</dbReference>
<feature type="transmembrane region" description="Helical" evidence="6">
    <location>
        <begin position="92"/>
        <end position="113"/>
    </location>
</feature>
<dbReference type="Proteomes" id="UP000184212">
    <property type="component" value="Unassembled WGS sequence"/>
</dbReference>
<dbReference type="InterPro" id="IPR047699">
    <property type="entry name" value="Permease_put_prefix"/>
</dbReference>
<feature type="transmembrane region" description="Helical" evidence="6">
    <location>
        <begin position="497"/>
        <end position="521"/>
    </location>
</feature>
<name>A0A1M5UUG9_9BACT</name>
<dbReference type="Pfam" id="PF12704">
    <property type="entry name" value="MacB_PCD"/>
    <property type="match status" value="1"/>
</dbReference>
<evidence type="ECO:0000313" key="9">
    <source>
        <dbReference type="EMBL" id="SHH66605.1"/>
    </source>
</evidence>
<accession>A0A1M5UUG9</accession>
<dbReference type="GO" id="GO:0022857">
    <property type="term" value="F:transmembrane transporter activity"/>
    <property type="evidence" value="ECO:0007669"/>
    <property type="project" value="TreeGrafter"/>
</dbReference>
<proteinExistence type="predicted"/>